<proteinExistence type="predicted"/>
<gene>
    <name evidence="1" type="ORF">E2C01_097274</name>
</gene>
<keyword evidence="2" id="KW-1185">Reference proteome</keyword>
<dbReference type="EMBL" id="VSRR010128373">
    <property type="protein sequence ID" value="MPD01734.1"/>
    <property type="molecule type" value="Genomic_DNA"/>
</dbReference>
<protein>
    <submittedName>
        <fullName evidence="1">Uncharacterized protein</fullName>
    </submittedName>
</protein>
<reference evidence="1 2" key="1">
    <citation type="submission" date="2019-05" db="EMBL/GenBank/DDBJ databases">
        <title>Another draft genome of Portunus trituberculatus and its Hox gene families provides insights of decapod evolution.</title>
        <authorList>
            <person name="Jeong J.-H."/>
            <person name="Song I."/>
            <person name="Kim S."/>
            <person name="Choi T."/>
            <person name="Kim D."/>
            <person name="Ryu S."/>
            <person name="Kim W."/>
        </authorList>
    </citation>
    <scope>NUCLEOTIDE SEQUENCE [LARGE SCALE GENOMIC DNA]</scope>
    <source>
        <tissue evidence="1">Muscle</tissue>
    </source>
</reference>
<evidence type="ECO:0000313" key="1">
    <source>
        <dbReference type="EMBL" id="MPD01734.1"/>
    </source>
</evidence>
<sequence>MPNFCRWSQHRWVHTRSPRGSELFIAIIVSLQYRHNLVLIAGDSCALDNVPIHCLTTLTCTALLHPHPPPTSPYTASPP</sequence>
<organism evidence="1 2">
    <name type="scientific">Portunus trituberculatus</name>
    <name type="common">Swimming crab</name>
    <name type="synonym">Neptunus trituberculatus</name>
    <dbReference type="NCBI Taxonomy" id="210409"/>
    <lineage>
        <taxon>Eukaryota</taxon>
        <taxon>Metazoa</taxon>
        <taxon>Ecdysozoa</taxon>
        <taxon>Arthropoda</taxon>
        <taxon>Crustacea</taxon>
        <taxon>Multicrustacea</taxon>
        <taxon>Malacostraca</taxon>
        <taxon>Eumalacostraca</taxon>
        <taxon>Eucarida</taxon>
        <taxon>Decapoda</taxon>
        <taxon>Pleocyemata</taxon>
        <taxon>Brachyura</taxon>
        <taxon>Eubrachyura</taxon>
        <taxon>Portunoidea</taxon>
        <taxon>Portunidae</taxon>
        <taxon>Portuninae</taxon>
        <taxon>Portunus</taxon>
    </lineage>
</organism>
<evidence type="ECO:0000313" key="2">
    <source>
        <dbReference type="Proteomes" id="UP000324222"/>
    </source>
</evidence>
<accession>A0A5B7K5A3</accession>
<dbReference type="Proteomes" id="UP000324222">
    <property type="component" value="Unassembled WGS sequence"/>
</dbReference>
<dbReference type="AlphaFoldDB" id="A0A5B7K5A3"/>
<comment type="caution">
    <text evidence="1">The sequence shown here is derived from an EMBL/GenBank/DDBJ whole genome shotgun (WGS) entry which is preliminary data.</text>
</comment>
<name>A0A5B7K5A3_PORTR</name>